<dbReference type="RefSeq" id="WP_078787963.1">
    <property type="nucleotide sequence ID" value="NZ_FMTO01000015.1"/>
</dbReference>
<evidence type="ECO:0000256" key="1">
    <source>
        <dbReference type="ARBA" id="ARBA00010641"/>
    </source>
</evidence>
<feature type="domain" description="RNA polymerase sigma-70 region 2" evidence="5">
    <location>
        <begin position="8"/>
        <end position="73"/>
    </location>
</feature>
<dbReference type="GO" id="GO:0006352">
    <property type="term" value="P:DNA-templated transcription initiation"/>
    <property type="evidence" value="ECO:0007669"/>
    <property type="project" value="InterPro"/>
</dbReference>
<keyword evidence="3" id="KW-0731">Sigma factor</keyword>
<keyword evidence="8" id="KW-1185">Reference proteome</keyword>
<dbReference type="Gene3D" id="1.10.1740.10">
    <property type="match status" value="1"/>
</dbReference>
<dbReference type="SUPFAM" id="SSF88659">
    <property type="entry name" value="Sigma3 and sigma4 domains of RNA polymerase sigma factors"/>
    <property type="match status" value="1"/>
</dbReference>
<evidence type="ECO:0000256" key="2">
    <source>
        <dbReference type="ARBA" id="ARBA00023015"/>
    </source>
</evidence>
<dbReference type="SUPFAM" id="SSF88946">
    <property type="entry name" value="Sigma2 domain of RNA polymerase sigma factors"/>
    <property type="match status" value="1"/>
</dbReference>
<evidence type="ECO:0000256" key="4">
    <source>
        <dbReference type="ARBA" id="ARBA00023163"/>
    </source>
</evidence>
<dbReference type="GO" id="GO:0003677">
    <property type="term" value="F:DNA binding"/>
    <property type="evidence" value="ECO:0007669"/>
    <property type="project" value="InterPro"/>
</dbReference>
<protein>
    <submittedName>
        <fullName evidence="7">RNA polymerase sigma-70 factor, ECF subfamily</fullName>
    </submittedName>
</protein>
<comment type="similarity">
    <text evidence="1">Belongs to the sigma-70 factor family. ECF subfamily.</text>
</comment>
<proteinExistence type="inferred from homology"/>
<dbReference type="InterPro" id="IPR013324">
    <property type="entry name" value="RNA_pol_sigma_r3/r4-like"/>
</dbReference>
<evidence type="ECO:0000256" key="3">
    <source>
        <dbReference type="ARBA" id="ARBA00023082"/>
    </source>
</evidence>
<keyword evidence="4" id="KW-0804">Transcription</keyword>
<name>A0A1T4PXC8_9FIRM</name>
<dbReference type="CDD" id="cd06171">
    <property type="entry name" value="Sigma70_r4"/>
    <property type="match status" value="1"/>
</dbReference>
<dbReference type="AlphaFoldDB" id="A0A1T4PXC8"/>
<dbReference type="Pfam" id="PF08281">
    <property type="entry name" value="Sigma70_r4_2"/>
    <property type="match status" value="1"/>
</dbReference>
<dbReference type="EMBL" id="FUXA01000015">
    <property type="protein sequence ID" value="SJZ96200.1"/>
    <property type="molecule type" value="Genomic_DNA"/>
</dbReference>
<gene>
    <name evidence="7" type="ORF">SAMN02745110_02166</name>
</gene>
<dbReference type="NCBIfam" id="TIGR02937">
    <property type="entry name" value="sigma70-ECF"/>
    <property type="match status" value="1"/>
</dbReference>
<dbReference type="GO" id="GO:0016987">
    <property type="term" value="F:sigma factor activity"/>
    <property type="evidence" value="ECO:0007669"/>
    <property type="project" value="UniProtKB-KW"/>
</dbReference>
<evidence type="ECO:0000313" key="7">
    <source>
        <dbReference type="EMBL" id="SJZ96200.1"/>
    </source>
</evidence>
<dbReference type="Gene3D" id="1.10.10.10">
    <property type="entry name" value="Winged helix-like DNA-binding domain superfamily/Winged helix DNA-binding domain"/>
    <property type="match status" value="1"/>
</dbReference>
<dbReference type="InterPro" id="IPR013249">
    <property type="entry name" value="RNA_pol_sigma70_r4_t2"/>
</dbReference>
<dbReference type="Pfam" id="PF04542">
    <property type="entry name" value="Sigma70_r2"/>
    <property type="match status" value="1"/>
</dbReference>
<dbReference type="PANTHER" id="PTHR43133:SF51">
    <property type="entry name" value="RNA POLYMERASE SIGMA FACTOR"/>
    <property type="match status" value="1"/>
</dbReference>
<dbReference type="Proteomes" id="UP000189857">
    <property type="component" value="Unassembled WGS sequence"/>
</dbReference>
<organism evidence="7 8">
    <name type="scientific">Eubacterium ruminantium</name>
    <dbReference type="NCBI Taxonomy" id="42322"/>
    <lineage>
        <taxon>Bacteria</taxon>
        <taxon>Bacillati</taxon>
        <taxon>Bacillota</taxon>
        <taxon>Clostridia</taxon>
        <taxon>Eubacteriales</taxon>
        <taxon>Eubacteriaceae</taxon>
        <taxon>Eubacterium</taxon>
    </lineage>
</organism>
<reference evidence="7 8" key="1">
    <citation type="submission" date="2017-02" db="EMBL/GenBank/DDBJ databases">
        <authorList>
            <person name="Peterson S.W."/>
        </authorList>
    </citation>
    <scope>NUCLEOTIDE SEQUENCE [LARGE SCALE GENOMIC DNA]</scope>
    <source>
        <strain evidence="7 8">ATCC 17233</strain>
    </source>
</reference>
<evidence type="ECO:0000259" key="5">
    <source>
        <dbReference type="Pfam" id="PF04542"/>
    </source>
</evidence>
<dbReference type="InterPro" id="IPR007627">
    <property type="entry name" value="RNA_pol_sigma70_r2"/>
</dbReference>
<keyword evidence="2" id="KW-0805">Transcription regulation</keyword>
<dbReference type="InterPro" id="IPR039425">
    <property type="entry name" value="RNA_pol_sigma-70-like"/>
</dbReference>
<dbReference type="InterPro" id="IPR036388">
    <property type="entry name" value="WH-like_DNA-bd_sf"/>
</dbReference>
<sequence>MNNIEYYISEYGKDIFSFCVYLTRNKDEAEDLYQQTFLVAIEKNDIDDGNNPKSYLITIAANIWNNKKRKRLWRKNKADIVLFNDDDLTNLQSDKESLEQLVERNDEIQHLRKAVYDLPDKMRIVVLMHYMENMSLEQISNSLDIPIGTVKSRLHHAKNEIRERMTYEGY</sequence>
<evidence type="ECO:0000313" key="8">
    <source>
        <dbReference type="Proteomes" id="UP000189857"/>
    </source>
</evidence>
<feature type="domain" description="RNA polymerase sigma factor 70 region 4 type 2" evidence="6">
    <location>
        <begin position="112"/>
        <end position="159"/>
    </location>
</feature>
<dbReference type="InterPro" id="IPR014284">
    <property type="entry name" value="RNA_pol_sigma-70_dom"/>
</dbReference>
<dbReference type="InterPro" id="IPR013325">
    <property type="entry name" value="RNA_pol_sigma_r2"/>
</dbReference>
<dbReference type="PANTHER" id="PTHR43133">
    <property type="entry name" value="RNA POLYMERASE ECF-TYPE SIGMA FACTO"/>
    <property type="match status" value="1"/>
</dbReference>
<accession>A0A1T4PXC8</accession>
<dbReference type="OrthoDB" id="9795666at2"/>
<evidence type="ECO:0000259" key="6">
    <source>
        <dbReference type="Pfam" id="PF08281"/>
    </source>
</evidence>